<accession>A0A1E5B9Q1</accession>
<organism evidence="3 4">
    <name type="scientific">Vibrio genomosp. F10 str. ZF-129</name>
    <dbReference type="NCBI Taxonomy" id="1187848"/>
    <lineage>
        <taxon>Bacteria</taxon>
        <taxon>Pseudomonadati</taxon>
        <taxon>Pseudomonadota</taxon>
        <taxon>Gammaproteobacteria</taxon>
        <taxon>Vibrionales</taxon>
        <taxon>Vibrionaceae</taxon>
        <taxon>Vibrio</taxon>
    </lineage>
</organism>
<keyword evidence="3" id="KW-0378">Hydrolase</keyword>
<feature type="transmembrane region" description="Helical" evidence="1">
    <location>
        <begin position="12"/>
        <end position="35"/>
    </location>
</feature>
<feature type="domain" description="HD-GYP" evidence="2">
    <location>
        <begin position="843"/>
        <end position="1046"/>
    </location>
</feature>
<dbReference type="Pfam" id="PF00497">
    <property type="entry name" value="SBP_bac_3"/>
    <property type="match status" value="1"/>
</dbReference>
<dbReference type="InterPro" id="IPR001638">
    <property type="entry name" value="Solute-binding_3/MltF_N"/>
</dbReference>
<sequence>MKDSKRKTRKYSIRFTVGSLFILATMLTSLFTISIQYHFSREMSEDLVLSKLSFTSTKVSEHIEDIEANASNVARLLKHISVVTEYQFSQREVKTIFTQTLLDNPMFYSIYWGNNNEDFYQIINLDSSPIVREKLNAAVNDRWVVIQVNGPKENRVRETHYYTENYTLTKKTTEESNFYPTQRPWYAQATKEHVLKTDPYLFQHLKITGQTYAVRTNHEVIGIDIVLSSVSSLISPKALGLGGELGVESFIFNNRGEIIASSHSQQKEIQRTIIPPSNVLTFNAEQKRFLEDSRSLLVSNQNDWGPLDYSLAGEPRGYSVDLLSIVSEMTGLKFEFVNGFTWQELSDKFNRGELDLLQSSVGPESSSEVDTVDSVALYSMPLGIATHLSDADKTQDQLMSLPIALVKGRLTETLLEKGKERTLLFANSIDEAMQWLSTGKVTSVVDALPVLNSYRDTTYSSDLNISPLQRNKPVEYYLSMKTDDQRLMDAIALAIANVTDKQWQALNKKWLNQKLKHEALVPYAELMALTEQPALQNQMIEQDINGSAHYLYLAPMGDPTSATEYFAVIVPHQVVIDKVIPKVLTSMGLSFMILFLLLPVAWVFGNPIVRPVDLLTKETYKISLRQFDDVHHVQSRIKEVSELSDSMMDMVEEIKRYQKSQEEFVESFIRLIAQAIDEKSPYTAGHCNRVPEIGMLLADAVESVQEGKFKDFKFANDKERKEFQIAAWLHDCGKITTPEHIVDKGSKLEANYNRIHEIRTRFEVLWRDAEIHYLKQLRDGEDNKQTTNSEQTDKQTEQALMEEWLARQEQLKSDFEFISTSNVGSEFMGEEQVKRIHQIGQQTWQRYFDDALGLSPFEELSKKRSDQPLPVTETLLSNKPEHIIKRIRPLEFDPKFGINIEVPEHQYNLGELYNLSIRSGTLTKEDRFKINEHMISGIKMLNNLPFPPELSRVPRYASTHHETLKGTGYPRKLTRDDLSIPERILVIADIFEALTAADRPYKKAKPVSVAIDIMHKMALDDHLDIDLFMLFLESGVYKEYATRFLPEAQVDEVDIEKFRS</sequence>
<dbReference type="eggNOG" id="COG2206">
    <property type="taxonomic scope" value="Bacteria"/>
</dbReference>
<evidence type="ECO:0000313" key="3">
    <source>
        <dbReference type="EMBL" id="OEE30623.1"/>
    </source>
</evidence>
<keyword evidence="1" id="KW-0472">Membrane</keyword>
<dbReference type="RefSeq" id="WP_017041865.1">
    <property type="nucleotide sequence ID" value="NZ_AJYQ02000137.1"/>
</dbReference>
<evidence type="ECO:0000256" key="1">
    <source>
        <dbReference type="SAM" id="Phobius"/>
    </source>
</evidence>
<dbReference type="eggNOG" id="COG3437">
    <property type="taxonomic scope" value="Bacteria"/>
</dbReference>
<keyword evidence="1" id="KW-0812">Transmembrane</keyword>
<dbReference type="SMART" id="SM00062">
    <property type="entry name" value="PBPb"/>
    <property type="match status" value="1"/>
</dbReference>
<dbReference type="OrthoDB" id="9764808at2"/>
<dbReference type="GO" id="GO:0008081">
    <property type="term" value="F:phosphoric diester hydrolase activity"/>
    <property type="evidence" value="ECO:0007669"/>
    <property type="project" value="UniProtKB-ARBA"/>
</dbReference>
<dbReference type="CDD" id="cd01007">
    <property type="entry name" value="PBP2_BvgS_HisK_like"/>
    <property type="match status" value="1"/>
</dbReference>
<proteinExistence type="predicted"/>
<dbReference type="eggNOG" id="COG0834">
    <property type="taxonomic scope" value="Bacteria"/>
</dbReference>
<evidence type="ECO:0000259" key="2">
    <source>
        <dbReference type="PROSITE" id="PS51832"/>
    </source>
</evidence>
<dbReference type="STRING" id="1187848.A1QO_14935"/>
<dbReference type="SUPFAM" id="SSF109604">
    <property type="entry name" value="HD-domain/PDEase-like"/>
    <property type="match status" value="2"/>
</dbReference>
<dbReference type="SUPFAM" id="SSF53850">
    <property type="entry name" value="Periplasmic binding protein-like II"/>
    <property type="match status" value="1"/>
</dbReference>
<dbReference type="InterPro" id="IPR003607">
    <property type="entry name" value="HD/PDEase_dom"/>
</dbReference>
<comment type="caution">
    <text evidence="3">The sequence shown here is derived from an EMBL/GenBank/DDBJ whole genome shotgun (WGS) entry which is preliminary data.</text>
</comment>
<dbReference type="PANTHER" id="PTHR43155:SF2">
    <property type="entry name" value="CYCLIC DI-GMP PHOSPHODIESTERASE PA4108"/>
    <property type="match status" value="1"/>
</dbReference>
<dbReference type="Proteomes" id="UP000094741">
    <property type="component" value="Unassembled WGS sequence"/>
</dbReference>
<dbReference type="AlphaFoldDB" id="A0A1E5B9Q1"/>
<dbReference type="SMART" id="SM00471">
    <property type="entry name" value="HDc"/>
    <property type="match status" value="1"/>
</dbReference>
<dbReference type="Gene3D" id="3.40.190.10">
    <property type="entry name" value="Periplasmic binding protein-like II"/>
    <property type="match status" value="2"/>
</dbReference>
<dbReference type="Gene3D" id="6.10.340.10">
    <property type="match status" value="1"/>
</dbReference>
<dbReference type="EMBL" id="AJYQ02000137">
    <property type="protein sequence ID" value="OEE30623.1"/>
    <property type="molecule type" value="Genomic_DNA"/>
</dbReference>
<name>A0A1E5B9Q1_9VIBR</name>
<reference evidence="3 4" key="1">
    <citation type="journal article" date="2012" name="Science">
        <title>Ecological populations of bacteria act as socially cohesive units of antibiotic production and resistance.</title>
        <authorList>
            <person name="Cordero O.X."/>
            <person name="Wildschutte H."/>
            <person name="Kirkup B."/>
            <person name="Proehl S."/>
            <person name="Ngo L."/>
            <person name="Hussain F."/>
            <person name="Le Roux F."/>
            <person name="Mincer T."/>
            <person name="Polz M.F."/>
        </authorList>
    </citation>
    <scope>NUCLEOTIDE SEQUENCE [LARGE SCALE GENOMIC DNA]</scope>
    <source>
        <strain evidence="3 4">ZF-129</strain>
    </source>
</reference>
<dbReference type="Gene3D" id="1.10.3210.10">
    <property type="entry name" value="Hypothetical protein af1432"/>
    <property type="match status" value="2"/>
</dbReference>
<keyword evidence="1" id="KW-1133">Transmembrane helix</keyword>
<dbReference type="CDD" id="cd00077">
    <property type="entry name" value="HDc"/>
    <property type="match status" value="1"/>
</dbReference>
<dbReference type="InterPro" id="IPR037522">
    <property type="entry name" value="HD_GYP_dom"/>
</dbReference>
<protein>
    <submittedName>
        <fullName evidence="3">Phosphohydrolase</fullName>
    </submittedName>
</protein>
<gene>
    <name evidence="3" type="ORF">A1QO_14935</name>
</gene>
<evidence type="ECO:0000313" key="4">
    <source>
        <dbReference type="Proteomes" id="UP000094741"/>
    </source>
</evidence>
<dbReference type="PROSITE" id="PS51832">
    <property type="entry name" value="HD_GYP"/>
    <property type="match status" value="1"/>
</dbReference>
<dbReference type="PANTHER" id="PTHR43155">
    <property type="entry name" value="CYCLIC DI-GMP PHOSPHODIESTERASE PA4108-RELATED"/>
    <property type="match status" value="1"/>
</dbReference>
<dbReference type="Pfam" id="PF13487">
    <property type="entry name" value="HD_5"/>
    <property type="match status" value="1"/>
</dbReference>
<dbReference type="Gene3D" id="3.30.450.20">
    <property type="entry name" value="PAS domain"/>
    <property type="match status" value="1"/>
</dbReference>